<dbReference type="AlphaFoldDB" id="A0AAV7JBB9"/>
<dbReference type="GO" id="GO:0003684">
    <property type="term" value="F:damaged DNA binding"/>
    <property type="evidence" value="ECO:0007669"/>
    <property type="project" value="InterPro"/>
</dbReference>
<dbReference type="GO" id="GO:0005634">
    <property type="term" value="C:nucleus"/>
    <property type="evidence" value="ECO:0007669"/>
    <property type="project" value="TreeGrafter"/>
</dbReference>
<dbReference type="Gene3D" id="3.20.190.10">
    <property type="entry name" value="MutM-like, N-terminal"/>
    <property type="match status" value="1"/>
</dbReference>
<dbReference type="PANTHER" id="PTHR22993">
    <property type="entry name" value="FORMAMIDOPYRIMIDINE-DNA GLYCOSYLASE"/>
    <property type="match status" value="1"/>
</dbReference>
<keyword evidence="4" id="KW-1185">Reference proteome</keyword>
<reference evidence="3 4" key="1">
    <citation type="journal article" date="2023" name="BMC Biol.">
        <title>The compact genome of the sponge Oopsacas minuta (Hexactinellida) is lacking key metazoan core genes.</title>
        <authorList>
            <person name="Santini S."/>
            <person name="Schenkelaars Q."/>
            <person name="Jourda C."/>
            <person name="Duchesne M."/>
            <person name="Belahbib H."/>
            <person name="Rocher C."/>
            <person name="Selva M."/>
            <person name="Riesgo A."/>
            <person name="Vervoort M."/>
            <person name="Leys S.P."/>
            <person name="Kodjabachian L."/>
            <person name="Le Bivic A."/>
            <person name="Borchiellini C."/>
            <person name="Claverie J.M."/>
            <person name="Renard E."/>
        </authorList>
    </citation>
    <scope>NUCLEOTIDE SEQUENCE [LARGE SCALE GENOMIC DNA]</scope>
    <source>
        <strain evidence="3">SPO-2</strain>
    </source>
</reference>
<dbReference type="SMART" id="SM01232">
    <property type="entry name" value="H2TH"/>
    <property type="match status" value="1"/>
</dbReference>
<dbReference type="InterPro" id="IPR010979">
    <property type="entry name" value="Ribosomal_uS13-like_H2TH"/>
</dbReference>
<evidence type="ECO:0000313" key="4">
    <source>
        <dbReference type="Proteomes" id="UP001165289"/>
    </source>
</evidence>
<accession>A0AAV7JBB9</accession>
<keyword evidence="3" id="KW-0255">Endonuclease</keyword>
<name>A0AAV7JBB9_9METZ</name>
<sequence length="286" mass="32216">MPELGEVALFCKIINDAGENFTFNSIMNFSAKNPNIPIKWDEFGIRSECRGKELAIILFGIGAGADAEIRLLVHFSLTGLIFFNKTTEAPKYPKLQFITSCTTHSLFFSDQKGWGVWHIAEKGELWSDNRGPDPLTEYDLFRKNVLSNLKAKQFNNCICEALLEQLYFNGIGNYLRAEILFRAGINPFLPARDVLQAIADTEGEEGAKGEDILDLCRSVPQEVVTLGINKYAEDNKKWADWCQCYDKPGMTATKDKNGRMIYHKPEFIRVVKSKKVASSSTPSKPQ</sequence>
<comment type="caution">
    <text evidence="3">The sequence shown here is derived from an EMBL/GenBank/DDBJ whole genome shotgun (WGS) entry which is preliminary data.</text>
</comment>
<gene>
    <name evidence="3" type="ORF">LOD99_13255</name>
</gene>
<dbReference type="EMBL" id="JAKMXF010000365">
    <property type="protein sequence ID" value="KAI6646002.1"/>
    <property type="molecule type" value="Genomic_DNA"/>
</dbReference>
<feature type="domain" description="Formamidopyrimidine-DNA glycosylase H2TH DNA-binding" evidence="2">
    <location>
        <begin position="130"/>
        <end position="232"/>
    </location>
</feature>
<protein>
    <submittedName>
        <fullName evidence="3">Endonuclease 8-like 1</fullName>
    </submittedName>
</protein>
<dbReference type="PANTHER" id="PTHR22993:SF27">
    <property type="entry name" value="ENDONUCLEASE 8-LIKE 1"/>
    <property type="match status" value="1"/>
</dbReference>
<dbReference type="GO" id="GO:0006284">
    <property type="term" value="P:base-excision repair"/>
    <property type="evidence" value="ECO:0007669"/>
    <property type="project" value="InterPro"/>
</dbReference>
<evidence type="ECO:0000313" key="3">
    <source>
        <dbReference type="EMBL" id="KAI6646002.1"/>
    </source>
</evidence>
<dbReference type="SUPFAM" id="SSF81624">
    <property type="entry name" value="N-terminal domain of MutM-like DNA repair proteins"/>
    <property type="match status" value="1"/>
</dbReference>
<proteinExistence type="inferred from homology"/>
<comment type="similarity">
    <text evidence="1">Belongs to the FPG family.</text>
</comment>
<dbReference type="InterPro" id="IPR015371">
    <property type="entry name" value="Endonuclease-VIII_DNA-bd"/>
</dbReference>
<organism evidence="3 4">
    <name type="scientific">Oopsacas minuta</name>
    <dbReference type="NCBI Taxonomy" id="111878"/>
    <lineage>
        <taxon>Eukaryota</taxon>
        <taxon>Metazoa</taxon>
        <taxon>Porifera</taxon>
        <taxon>Hexactinellida</taxon>
        <taxon>Hexasterophora</taxon>
        <taxon>Lyssacinosida</taxon>
        <taxon>Leucopsacidae</taxon>
        <taxon>Oopsacas</taxon>
    </lineage>
</organism>
<dbReference type="SUPFAM" id="SSF46946">
    <property type="entry name" value="S13-like H2TH domain"/>
    <property type="match status" value="1"/>
</dbReference>
<dbReference type="Pfam" id="PF09292">
    <property type="entry name" value="Neil1-DNA_bind"/>
    <property type="match status" value="1"/>
</dbReference>
<keyword evidence="3" id="KW-0540">Nuclease</keyword>
<evidence type="ECO:0000256" key="1">
    <source>
        <dbReference type="ARBA" id="ARBA00009409"/>
    </source>
</evidence>
<dbReference type="GO" id="GO:0008270">
    <property type="term" value="F:zinc ion binding"/>
    <property type="evidence" value="ECO:0007669"/>
    <property type="project" value="InterPro"/>
</dbReference>
<evidence type="ECO:0000259" key="2">
    <source>
        <dbReference type="SMART" id="SM01232"/>
    </source>
</evidence>
<dbReference type="InterPro" id="IPR015886">
    <property type="entry name" value="H2TH_FPG"/>
</dbReference>
<dbReference type="InterPro" id="IPR035937">
    <property type="entry name" value="FPG_N"/>
</dbReference>
<dbReference type="GO" id="GO:0019104">
    <property type="term" value="F:DNA N-glycosylase activity"/>
    <property type="evidence" value="ECO:0007669"/>
    <property type="project" value="InterPro"/>
</dbReference>
<dbReference type="Proteomes" id="UP001165289">
    <property type="component" value="Unassembled WGS sequence"/>
</dbReference>
<dbReference type="GO" id="GO:0140078">
    <property type="term" value="F:class I DNA-(apurinic or apyrimidinic site) endonuclease activity"/>
    <property type="evidence" value="ECO:0007669"/>
    <property type="project" value="UniProtKB-EC"/>
</dbReference>
<dbReference type="Gene3D" id="1.10.8.50">
    <property type="match status" value="1"/>
</dbReference>
<keyword evidence="3" id="KW-0378">Hydrolase</keyword>